<gene>
    <name evidence="1" type="ORF">PCOR1329_LOCUS39771</name>
</gene>
<name>A0ABN9TK46_9DINO</name>
<comment type="caution">
    <text evidence="1">The sequence shown here is derived from an EMBL/GenBank/DDBJ whole genome shotgun (WGS) entry which is preliminary data.</text>
</comment>
<evidence type="ECO:0000313" key="2">
    <source>
        <dbReference type="Proteomes" id="UP001189429"/>
    </source>
</evidence>
<evidence type="ECO:0008006" key="3">
    <source>
        <dbReference type="Google" id="ProtNLM"/>
    </source>
</evidence>
<dbReference type="Proteomes" id="UP001189429">
    <property type="component" value="Unassembled WGS sequence"/>
</dbReference>
<dbReference type="EMBL" id="CAUYUJ010014804">
    <property type="protein sequence ID" value="CAK0846210.1"/>
    <property type="molecule type" value="Genomic_DNA"/>
</dbReference>
<reference evidence="1" key="1">
    <citation type="submission" date="2023-10" db="EMBL/GenBank/DDBJ databases">
        <authorList>
            <person name="Chen Y."/>
            <person name="Shah S."/>
            <person name="Dougan E. K."/>
            <person name="Thang M."/>
            <person name="Chan C."/>
        </authorList>
    </citation>
    <scope>NUCLEOTIDE SEQUENCE [LARGE SCALE GENOMIC DNA]</scope>
</reference>
<keyword evidence="2" id="KW-1185">Reference proteome</keyword>
<sequence>MPAILQRKSLDYIADQYVKFGGPPADVSPPSPLSDMCSSCPLYTAGRGDMVSYSGDLVSWPSGGSAPVALESALLEAGRLWLQDWKARFIAELLARGMPRLSPARGRRGLLGVFVVAKRSGQQRLVFDTRISNARFKPPPCAELPSGGARGDAGQRRRLAVLLMGCSWALHLCRRVSEASLARARIAPEQQVRDRSLGVRLGPRRPAAGAAYVDNYLVSGRQRAEVQAAAGKVEQEPSSLGFVVHEQVDATRHASFVGLDLDGREHAARVSAKRVWRLRCAIQELLLRPWARGAIAVGHCRPCSSSAARALRAADAAAALRDPGRLPSDEAKNWDKSFGEVDPNLLVGDAWAASGSGILMAPVPAAAAARQREALWGSPMMGLTCLEQRSVGKLHLDWSERQQLDSIVVVYFDYLYFQGHSGDDASRLLAALKFFLPPIGRWGDQVLCRAPRTLAGWGKCAPRRMRMPLPCLPVAALAGHAIAMILSFACYLRPSEADLLTAMQIAPPVGAAAGGSGLSALLLHPGELGRPGKTGPWDFTIVLDTFAFFTPALLSLKRRAGSPTVRHRSFPPGSLGTCMKEAVCALGLNDFPAPAHGLRHGGASDDLLSKRRQVLEVQQRGGWASDRNFKRCAKQARIIAELQRLGPRIIACGQAMDAALSDIFLTGRAVPVPSLTLREQ</sequence>
<accession>A0ABN9TK46</accession>
<proteinExistence type="predicted"/>
<evidence type="ECO:0000313" key="1">
    <source>
        <dbReference type="EMBL" id="CAK0846210.1"/>
    </source>
</evidence>
<organism evidence="1 2">
    <name type="scientific">Prorocentrum cordatum</name>
    <dbReference type="NCBI Taxonomy" id="2364126"/>
    <lineage>
        <taxon>Eukaryota</taxon>
        <taxon>Sar</taxon>
        <taxon>Alveolata</taxon>
        <taxon>Dinophyceae</taxon>
        <taxon>Prorocentrales</taxon>
        <taxon>Prorocentraceae</taxon>
        <taxon>Prorocentrum</taxon>
    </lineage>
</organism>
<protein>
    <recommendedName>
        <fullName evidence="3">DNA-directed DNA polymerase</fullName>
    </recommendedName>
</protein>